<evidence type="ECO:0000313" key="6">
    <source>
        <dbReference type="Proteomes" id="UP000680038"/>
    </source>
</evidence>
<dbReference type="PANTHER" id="PTHR22946:SF9">
    <property type="entry name" value="POLYKETIDE TRANSFERASE AF380"/>
    <property type="match status" value="1"/>
</dbReference>
<keyword evidence="2" id="KW-0732">Signal</keyword>
<comment type="caution">
    <text evidence="5">The sequence shown here is derived from an EMBL/GenBank/DDBJ whole genome shotgun (WGS) entry which is preliminary data.</text>
</comment>
<feature type="domain" description="4-O-methyl-glucuronoyl methylesterase-like" evidence="4">
    <location>
        <begin position="185"/>
        <end position="297"/>
    </location>
</feature>
<dbReference type="Gene3D" id="3.40.50.1820">
    <property type="entry name" value="alpha/beta hydrolase"/>
    <property type="match status" value="1"/>
</dbReference>
<dbReference type="InterPro" id="IPR054579">
    <property type="entry name" value="GCE-like_dom"/>
</dbReference>
<evidence type="ECO:0000259" key="4">
    <source>
        <dbReference type="Pfam" id="PF22244"/>
    </source>
</evidence>
<dbReference type="RefSeq" id="WP_215237169.1">
    <property type="nucleotide sequence ID" value="NZ_CAJRAF010000001.1"/>
</dbReference>
<gene>
    <name evidence="5" type="ORF">DYBT9275_00396</name>
</gene>
<reference evidence="5" key="1">
    <citation type="submission" date="2021-04" db="EMBL/GenBank/DDBJ databases">
        <authorList>
            <person name="Rodrigo-Torres L."/>
            <person name="Arahal R. D."/>
            <person name="Lucena T."/>
        </authorList>
    </citation>
    <scope>NUCLEOTIDE SEQUENCE</scope>
    <source>
        <strain evidence="5">CECT 9275</strain>
    </source>
</reference>
<dbReference type="AlphaFoldDB" id="A0A916NJK7"/>
<accession>A0A916NJK7</accession>
<dbReference type="GO" id="GO:0052689">
    <property type="term" value="F:carboxylic ester hydrolase activity"/>
    <property type="evidence" value="ECO:0007669"/>
    <property type="project" value="UniProtKB-KW"/>
</dbReference>
<evidence type="ECO:0000256" key="2">
    <source>
        <dbReference type="ARBA" id="ARBA00022729"/>
    </source>
</evidence>
<keyword evidence="6" id="KW-1185">Reference proteome</keyword>
<dbReference type="InterPro" id="IPR029058">
    <property type="entry name" value="AB_hydrolase_fold"/>
</dbReference>
<dbReference type="EMBL" id="CAJRAF010000001">
    <property type="protein sequence ID" value="CAG4989858.1"/>
    <property type="molecule type" value="Genomic_DNA"/>
</dbReference>
<protein>
    <recommendedName>
        <fullName evidence="4">4-O-methyl-glucuronoyl methylesterase-like domain-containing protein</fullName>
    </recommendedName>
</protein>
<dbReference type="InterPro" id="IPR050261">
    <property type="entry name" value="FrsA_esterase"/>
</dbReference>
<sequence>MNIPFPTLFFSIVFTVCIIGQPLAQVLTYTADDGTLKPVKNKKDLQEKRKQVLEGMQDVMGKLPYNPKAAVPVLRIADSIKTDKYTRYTIAFDVAENEPVSAYLYIPVAGNRHKFPAMLALHPTNALGMKSVDGQGTVENRGYAKELAERGYVVIAPDYPSFGDAKDYNFKTDRYESATMKGIFNHMRCVDILASRKEVDPDRIGVIGHSLGGHNAMFVAAFDPRLKVVVTSCGWTLFDYYNIGEEASKKYGGRLGPWAQERYMPLFRDKYGLDGKKIPFDFDGVIAVIAPRAFFSNSPVNDSNFDVAGVRKGIANASWAYQHKPDMIQVRYPASAHDFPTETRMEAYRFIDRILKN</sequence>
<dbReference type="PANTHER" id="PTHR22946">
    <property type="entry name" value="DIENELACTONE HYDROLASE DOMAIN-CONTAINING PROTEIN-RELATED"/>
    <property type="match status" value="1"/>
</dbReference>
<dbReference type="Pfam" id="PF22244">
    <property type="entry name" value="GCE_fung"/>
    <property type="match status" value="1"/>
</dbReference>
<name>A0A916NJK7_9BACT</name>
<dbReference type="Proteomes" id="UP000680038">
    <property type="component" value="Unassembled WGS sequence"/>
</dbReference>
<organism evidence="5 6">
    <name type="scientific">Dyadobacter helix</name>
    <dbReference type="NCBI Taxonomy" id="2822344"/>
    <lineage>
        <taxon>Bacteria</taxon>
        <taxon>Pseudomonadati</taxon>
        <taxon>Bacteroidota</taxon>
        <taxon>Cytophagia</taxon>
        <taxon>Cytophagales</taxon>
        <taxon>Spirosomataceae</taxon>
        <taxon>Dyadobacter</taxon>
    </lineage>
</organism>
<proteinExistence type="predicted"/>
<evidence type="ECO:0000256" key="3">
    <source>
        <dbReference type="ARBA" id="ARBA00022801"/>
    </source>
</evidence>
<evidence type="ECO:0000256" key="1">
    <source>
        <dbReference type="ARBA" id="ARBA00022487"/>
    </source>
</evidence>
<evidence type="ECO:0000313" key="5">
    <source>
        <dbReference type="EMBL" id="CAG4989858.1"/>
    </source>
</evidence>
<keyword evidence="3" id="KW-0378">Hydrolase</keyword>
<dbReference type="SUPFAM" id="SSF53474">
    <property type="entry name" value="alpha/beta-Hydrolases"/>
    <property type="match status" value="1"/>
</dbReference>
<keyword evidence="1" id="KW-0719">Serine esterase</keyword>